<keyword evidence="6" id="KW-1185">Reference proteome</keyword>
<dbReference type="PROSITE" id="PS01124">
    <property type="entry name" value="HTH_ARAC_FAMILY_2"/>
    <property type="match status" value="1"/>
</dbReference>
<comment type="caution">
    <text evidence="5">The sequence shown here is derived from an EMBL/GenBank/DDBJ whole genome shotgun (WGS) entry which is preliminary data.</text>
</comment>
<reference evidence="6" key="1">
    <citation type="submission" date="2018-12" db="EMBL/GenBank/DDBJ databases">
        <title>Tengunoibacter tsumagoiensis gen. nov., sp. nov., Dictyobacter kobayashii sp. nov., D. alpinus sp. nov., and D. joshuensis sp. nov. and description of Dictyobacteraceae fam. nov. within the order Ktedonobacterales isolated from Tengu-no-mugimeshi.</title>
        <authorList>
            <person name="Wang C.M."/>
            <person name="Zheng Y."/>
            <person name="Sakai Y."/>
            <person name="Toyoda A."/>
            <person name="Minakuchi Y."/>
            <person name="Abe K."/>
            <person name="Yokota A."/>
            <person name="Yabe S."/>
        </authorList>
    </citation>
    <scope>NUCLEOTIDE SEQUENCE [LARGE SCALE GENOMIC DNA]</scope>
    <source>
        <strain evidence="6">Uno16</strain>
    </source>
</reference>
<dbReference type="Pfam" id="PF12833">
    <property type="entry name" value="HTH_18"/>
    <property type="match status" value="1"/>
</dbReference>
<feature type="domain" description="HTH araC/xylS-type" evidence="4">
    <location>
        <begin position="192"/>
        <end position="276"/>
    </location>
</feature>
<organism evidence="5 6">
    <name type="scientific">Dictyobacter alpinus</name>
    <dbReference type="NCBI Taxonomy" id="2014873"/>
    <lineage>
        <taxon>Bacteria</taxon>
        <taxon>Bacillati</taxon>
        <taxon>Chloroflexota</taxon>
        <taxon>Ktedonobacteria</taxon>
        <taxon>Ktedonobacterales</taxon>
        <taxon>Dictyobacteraceae</taxon>
        <taxon>Dictyobacter</taxon>
    </lineage>
</organism>
<dbReference type="EMBL" id="BIFT01000001">
    <property type="protein sequence ID" value="GCE29010.1"/>
    <property type="molecule type" value="Genomic_DNA"/>
</dbReference>
<dbReference type="GO" id="GO:0043565">
    <property type="term" value="F:sequence-specific DNA binding"/>
    <property type="evidence" value="ECO:0007669"/>
    <property type="project" value="InterPro"/>
</dbReference>
<sequence length="288" mass="32287">MKHQGQAAKMSCSYVPAAPLSDYVNCFQLYGYDGVPEPADDVSHGKEHVLPTGTTELVINLHDDGLKLFNQQTHELQQAIPVAMVCGAHSEFFVIDATQTSAVLTVNFKPGGAFPFLGLPASELYNQCVSLELLWGATAHELREQLLAAMTPLLKFQLLERYLLQRLAGSTQHHPAIGFALHVFLSTPQSSTISELSGQLGLSSRHFNRLFQHEVGMAPKVFCRVQRFQQIIHQLRREQTVDWLDLALRCGYYDQAHFIHDFRAFCGLTPGMYLTQQGQQLNHVPFPR</sequence>
<dbReference type="GO" id="GO:0003700">
    <property type="term" value="F:DNA-binding transcription factor activity"/>
    <property type="evidence" value="ECO:0007669"/>
    <property type="project" value="InterPro"/>
</dbReference>
<dbReference type="RefSeq" id="WP_126629162.1">
    <property type="nucleotide sequence ID" value="NZ_BIFT01000001.1"/>
</dbReference>
<dbReference type="SMART" id="SM00342">
    <property type="entry name" value="HTH_ARAC"/>
    <property type="match status" value="1"/>
</dbReference>
<evidence type="ECO:0000313" key="5">
    <source>
        <dbReference type="EMBL" id="GCE29010.1"/>
    </source>
</evidence>
<dbReference type="PANTHER" id="PTHR46796:SF13">
    <property type="entry name" value="HTH-TYPE TRANSCRIPTIONAL ACTIVATOR RHAS"/>
    <property type="match status" value="1"/>
</dbReference>
<dbReference type="OrthoDB" id="323290at2"/>
<dbReference type="Gene3D" id="1.10.10.60">
    <property type="entry name" value="Homeodomain-like"/>
    <property type="match status" value="1"/>
</dbReference>
<proteinExistence type="predicted"/>
<gene>
    <name evidence="5" type="ORF">KDA_44940</name>
</gene>
<keyword evidence="3" id="KW-0804">Transcription</keyword>
<evidence type="ECO:0000256" key="3">
    <source>
        <dbReference type="ARBA" id="ARBA00023163"/>
    </source>
</evidence>
<dbReference type="InterPro" id="IPR050204">
    <property type="entry name" value="AraC_XylS_family_regulators"/>
</dbReference>
<evidence type="ECO:0000313" key="6">
    <source>
        <dbReference type="Proteomes" id="UP000287171"/>
    </source>
</evidence>
<dbReference type="Pfam" id="PF20240">
    <property type="entry name" value="DUF6597"/>
    <property type="match status" value="1"/>
</dbReference>
<keyword evidence="1" id="KW-0805">Transcription regulation</keyword>
<dbReference type="InterPro" id="IPR009057">
    <property type="entry name" value="Homeodomain-like_sf"/>
</dbReference>
<dbReference type="Proteomes" id="UP000287171">
    <property type="component" value="Unassembled WGS sequence"/>
</dbReference>
<dbReference type="SUPFAM" id="SSF46689">
    <property type="entry name" value="Homeodomain-like"/>
    <property type="match status" value="1"/>
</dbReference>
<dbReference type="AlphaFoldDB" id="A0A402BCH6"/>
<name>A0A402BCH6_9CHLR</name>
<dbReference type="PANTHER" id="PTHR46796">
    <property type="entry name" value="HTH-TYPE TRANSCRIPTIONAL ACTIVATOR RHAS-RELATED"/>
    <property type="match status" value="1"/>
</dbReference>
<evidence type="ECO:0000256" key="2">
    <source>
        <dbReference type="ARBA" id="ARBA00023125"/>
    </source>
</evidence>
<dbReference type="InterPro" id="IPR018060">
    <property type="entry name" value="HTH_AraC"/>
</dbReference>
<accession>A0A402BCH6</accession>
<evidence type="ECO:0000256" key="1">
    <source>
        <dbReference type="ARBA" id="ARBA00023015"/>
    </source>
</evidence>
<protein>
    <submittedName>
        <fullName evidence="5">AraC family transcriptional regulator</fullName>
    </submittedName>
</protein>
<evidence type="ECO:0000259" key="4">
    <source>
        <dbReference type="PROSITE" id="PS01124"/>
    </source>
</evidence>
<keyword evidence="2" id="KW-0238">DNA-binding</keyword>
<dbReference type="InterPro" id="IPR046532">
    <property type="entry name" value="DUF6597"/>
</dbReference>